<evidence type="ECO:0000259" key="1">
    <source>
        <dbReference type="PROSITE" id="PS50076"/>
    </source>
</evidence>
<dbReference type="AlphaFoldDB" id="A0ABD3DLJ2"/>
<dbReference type="PROSITE" id="PS50076">
    <property type="entry name" value="DNAJ_2"/>
    <property type="match status" value="1"/>
</dbReference>
<sequence>MAKKDFPGAKKLAMIAHKLNPDLQCIVQIFLVCQVHCCCSDQESDEGDRDWYKILCLDPTADEARVRRNYKKMALNLHPNKNRFPGSVKAFQLVRRAKAVLIDNEKRRSYDSRCRRAMDSEKTMNCFRGFSGFNNYDKLGFTKFQGSGFSRFRDGPGPDEQRIFRPVKISEYVNSSSHNNKRAEKK</sequence>
<proteinExistence type="predicted"/>
<dbReference type="InterPro" id="IPR001623">
    <property type="entry name" value="DnaJ_domain"/>
</dbReference>
<dbReference type="InterPro" id="IPR036869">
    <property type="entry name" value="J_dom_sf"/>
</dbReference>
<comment type="caution">
    <text evidence="2">The sequence shown here is derived from an EMBL/GenBank/DDBJ whole genome shotgun (WGS) entry which is preliminary data.</text>
</comment>
<name>A0ABD3DLJ2_9LAMI</name>
<keyword evidence="3" id="KW-1185">Reference proteome</keyword>
<dbReference type="Gene3D" id="1.10.287.110">
    <property type="entry name" value="DnaJ domain"/>
    <property type="match status" value="1"/>
</dbReference>
<organism evidence="2 3">
    <name type="scientific">Castilleja foliolosa</name>
    <dbReference type="NCBI Taxonomy" id="1961234"/>
    <lineage>
        <taxon>Eukaryota</taxon>
        <taxon>Viridiplantae</taxon>
        <taxon>Streptophyta</taxon>
        <taxon>Embryophyta</taxon>
        <taxon>Tracheophyta</taxon>
        <taxon>Spermatophyta</taxon>
        <taxon>Magnoliopsida</taxon>
        <taxon>eudicotyledons</taxon>
        <taxon>Gunneridae</taxon>
        <taxon>Pentapetalae</taxon>
        <taxon>asterids</taxon>
        <taxon>lamiids</taxon>
        <taxon>Lamiales</taxon>
        <taxon>Orobanchaceae</taxon>
        <taxon>Pedicularideae</taxon>
        <taxon>Castillejinae</taxon>
        <taxon>Castilleja</taxon>
    </lineage>
</organism>
<dbReference type="PRINTS" id="PR00625">
    <property type="entry name" value="JDOMAIN"/>
</dbReference>
<dbReference type="EMBL" id="JAVIJP010000016">
    <property type="protein sequence ID" value="KAL3641959.1"/>
    <property type="molecule type" value="Genomic_DNA"/>
</dbReference>
<reference evidence="3" key="1">
    <citation type="journal article" date="2024" name="IScience">
        <title>Strigolactones Initiate the Formation of Haustorium-like Structures in Castilleja.</title>
        <authorList>
            <person name="Buerger M."/>
            <person name="Peterson D."/>
            <person name="Chory J."/>
        </authorList>
    </citation>
    <scope>NUCLEOTIDE SEQUENCE [LARGE SCALE GENOMIC DNA]</scope>
</reference>
<dbReference type="SMART" id="SM00271">
    <property type="entry name" value="DnaJ"/>
    <property type="match status" value="1"/>
</dbReference>
<gene>
    <name evidence="2" type="ORF">CASFOL_012774</name>
</gene>
<accession>A0ABD3DLJ2</accession>
<dbReference type="PANTHER" id="PTHR44137:SF57">
    <property type="entry name" value="CHAPERONE DNAJ-DOMAIN PROTEIN"/>
    <property type="match status" value="1"/>
</dbReference>
<feature type="domain" description="J" evidence="1">
    <location>
        <begin position="50"/>
        <end position="114"/>
    </location>
</feature>
<evidence type="ECO:0000313" key="2">
    <source>
        <dbReference type="EMBL" id="KAL3641959.1"/>
    </source>
</evidence>
<protein>
    <recommendedName>
        <fullName evidence="1">J domain-containing protein</fullName>
    </recommendedName>
</protein>
<evidence type="ECO:0000313" key="3">
    <source>
        <dbReference type="Proteomes" id="UP001632038"/>
    </source>
</evidence>
<dbReference type="CDD" id="cd06257">
    <property type="entry name" value="DnaJ"/>
    <property type="match status" value="1"/>
</dbReference>
<dbReference type="PANTHER" id="PTHR44137">
    <property type="entry name" value="BNAC03G44070D PROTEIN"/>
    <property type="match status" value="1"/>
</dbReference>
<dbReference type="Pfam" id="PF00226">
    <property type="entry name" value="DnaJ"/>
    <property type="match status" value="1"/>
</dbReference>
<dbReference type="SUPFAM" id="SSF46565">
    <property type="entry name" value="Chaperone J-domain"/>
    <property type="match status" value="1"/>
</dbReference>
<dbReference type="Proteomes" id="UP001632038">
    <property type="component" value="Unassembled WGS sequence"/>
</dbReference>